<name>E8LDA5_9FIRM</name>
<dbReference type="EMBL" id="AEVN01000033">
    <property type="protein sequence ID" value="EFY05120.1"/>
    <property type="molecule type" value="Genomic_DNA"/>
</dbReference>
<sequence>MSVFACLIKDYSTNFDEKKEAFVKLSLPDASYCEVKEDKNNI</sequence>
<reference evidence="1 2" key="1">
    <citation type="submission" date="2011-01" db="EMBL/GenBank/DDBJ databases">
        <authorList>
            <person name="Weinstock G."/>
            <person name="Sodergren E."/>
            <person name="Clifton S."/>
            <person name="Fulton L."/>
            <person name="Fulton B."/>
            <person name="Courtney L."/>
            <person name="Fronick C."/>
            <person name="Harrison M."/>
            <person name="Strong C."/>
            <person name="Farmer C."/>
            <person name="Delahaunty K."/>
            <person name="Markovic C."/>
            <person name="Hall O."/>
            <person name="Minx P."/>
            <person name="Tomlinson C."/>
            <person name="Mitreva M."/>
            <person name="Hou S."/>
            <person name="Chen J."/>
            <person name="Wollam A."/>
            <person name="Pepin K.H."/>
            <person name="Johnson M."/>
            <person name="Bhonagiri V."/>
            <person name="Zhang X."/>
            <person name="Suruliraj S."/>
            <person name="Warren W."/>
            <person name="Chinwalla A."/>
            <person name="Mardis E.R."/>
            <person name="Wilson R.K."/>
        </authorList>
    </citation>
    <scope>NUCLEOTIDE SEQUENCE [LARGE SCALE GENOMIC DNA]</scope>
    <source>
        <strain evidence="1 2">YIT 12067</strain>
    </source>
</reference>
<dbReference type="HOGENOM" id="CLU_3255522_0_0_9"/>
<gene>
    <name evidence="1" type="ORF">HMPREF9443_00832</name>
</gene>
<dbReference type="AlphaFoldDB" id="E8LDA5"/>
<accession>E8LDA5</accession>
<keyword evidence="2" id="KW-1185">Reference proteome</keyword>
<proteinExistence type="predicted"/>
<evidence type="ECO:0000313" key="2">
    <source>
        <dbReference type="Proteomes" id="UP000004923"/>
    </source>
</evidence>
<evidence type="ECO:0000313" key="1">
    <source>
        <dbReference type="EMBL" id="EFY05120.1"/>
    </source>
</evidence>
<organism evidence="1 2">
    <name type="scientific">Phascolarctobacterium succinatutens YIT 12067</name>
    <dbReference type="NCBI Taxonomy" id="626939"/>
    <lineage>
        <taxon>Bacteria</taxon>
        <taxon>Bacillati</taxon>
        <taxon>Bacillota</taxon>
        <taxon>Negativicutes</taxon>
        <taxon>Acidaminococcales</taxon>
        <taxon>Acidaminococcaceae</taxon>
        <taxon>Phascolarctobacterium</taxon>
    </lineage>
</organism>
<comment type="caution">
    <text evidence="1">The sequence shown here is derived from an EMBL/GenBank/DDBJ whole genome shotgun (WGS) entry which is preliminary data.</text>
</comment>
<dbReference type="Proteomes" id="UP000004923">
    <property type="component" value="Unassembled WGS sequence"/>
</dbReference>
<protein>
    <submittedName>
        <fullName evidence="1">Uncharacterized protein</fullName>
    </submittedName>
</protein>